<dbReference type="Proteomes" id="UP000241771">
    <property type="component" value="Unassembled WGS sequence"/>
</dbReference>
<keyword evidence="11" id="KW-1185">Reference proteome</keyword>
<evidence type="ECO:0000256" key="2">
    <source>
        <dbReference type="ARBA" id="ARBA00006745"/>
    </source>
</evidence>
<dbReference type="NCBIfam" id="TIGR02967">
    <property type="entry name" value="guan_deamin"/>
    <property type="match status" value="1"/>
</dbReference>
<feature type="domain" description="Amidohydrolase-related" evidence="9">
    <location>
        <begin position="72"/>
        <end position="434"/>
    </location>
</feature>
<dbReference type="InterPro" id="IPR011059">
    <property type="entry name" value="Metal-dep_hydrolase_composite"/>
</dbReference>
<protein>
    <recommendedName>
        <fullName evidence="3 7">Guanine deaminase</fullName>
        <shortName evidence="8">Guanase</shortName>
        <ecNumber evidence="3 7">3.5.4.3</ecNumber>
    </recommendedName>
    <alternativeName>
        <fullName evidence="8">Guanine aminohydrolase</fullName>
    </alternativeName>
</protein>
<accession>A0A2T3NNM2</accession>
<sequence>MEYTQSIKAIRASILDIAQVVDKPEEIEEQVRFIEDGLMLVDNGHIEWVGPWEEGKDKIPASVRIRSYPGKIVMPGFVDTHIHYPQAEMVGAYGEQLLEWLNNYTFPTEARYKDKDYSREMSKFFVKQLLRNGTTTALVFGTVHPESVDALFEEAESINMRMIAGKVMMDRNAPDYLLDTAETSYTETKALIEKWHKRGRLLYAITPRFAPTSTPEQLDMAGRLKQEYPDTYLHTHLCENKNEIAWVKELYPEQDGYLDVYHHHGLTGDKSVFAHCIHLEDKEWDCLKETDSAVAFCPTSNLYLGSGLFKLQEAWKRKVKVGMGTDIGAGTTFNMLQTLNEAYKVMQLQQHRLSAFEAFYLATLGGAKSLSLDHQIGNFDIGKEADFVIVDPCSTPLQQLRYDSSKDLSEKIFMLMTLGDDRCIYRTYVDGRLVYERG</sequence>
<proteinExistence type="inferred from homology"/>
<dbReference type="InterPro" id="IPR051607">
    <property type="entry name" value="Metallo-dep_hydrolases"/>
</dbReference>
<comment type="pathway">
    <text evidence="1 8">Purine metabolism; guanine degradation; xanthine from guanine: step 1/1.</text>
</comment>
<dbReference type="InterPro" id="IPR006680">
    <property type="entry name" value="Amidohydro-rel"/>
</dbReference>
<keyword evidence="5 8" id="KW-0378">Hydrolase</keyword>
<evidence type="ECO:0000256" key="1">
    <source>
        <dbReference type="ARBA" id="ARBA00004984"/>
    </source>
</evidence>
<dbReference type="NCBIfam" id="NF006679">
    <property type="entry name" value="PRK09228.1"/>
    <property type="match status" value="1"/>
</dbReference>
<dbReference type="SUPFAM" id="SSF51338">
    <property type="entry name" value="Composite domain of metallo-dependent hydrolases"/>
    <property type="match status" value="1"/>
</dbReference>
<organism evidence="10 11">
    <name type="scientific">Photobacterium sanctipauli</name>
    <dbReference type="NCBI Taxonomy" id="1342794"/>
    <lineage>
        <taxon>Bacteria</taxon>
        <taxon>Pseudomonadati</taxon>
        <taxon>Pseudomonadota</taxon>
        <taxon>Gammaproteobacteria</taxon>
        <taxon>Vibrionales</taxon>
        <taxon>Vibrionaceae</taxon>
        <taxon>Photobacterium</taxon>
    </lineage>
</organism>
<dbReference type="Pfam" id="PF01979">
    <property type="entry name" value="Amidohydro_1"/>
    <property type="match status" value="1"/>
</dbReference>
<dbReference type="Gene3D" id="3.20.20.140">
    <property type="entry name" value="Metal-dependent hydrolases"/>
    <property type="match status" value="1"/>
</dbReference>
<comment type="similarity">
    <text evidence="2 8">Belongs to the metallo-dependent hydrolases superfamily. ATZ/TRZ family.</text>
</comment>
<dbReference type="Gene3D" id="2.30.40.10">
    <property type="entry name" value="Urease, subunit C, domain 1"/>
    <property type="match status" value="1"/>
</dbReference>
<reference evidence="10 11" key="1">
    <citation type="submission" date="2018-01" db="EMBL/GenBank/DDBJ databases">
        <title>Whole genome sequencing of Histamine producing bacteria.</title>
        <authorList>
            <person name="Butler K."/>
        </authorList>
    </citation>
    <scope>NUCLEOTIDE SEQUENCE [LARGE SCALE GENOMIC DNA]</scope>
    <source>
        <strain evidence="10 11">DSM 100436</strain>
    </source>
</reference>
<dbReference type="PANTHER" id="PTHR11271">
    <property type="entry name" value="GUANINE DEAMINASE"/>
    <property type="match status" value="1"/>
</dbReference>
<evidence type="ECO:0000313" key="10">
    <source>
        <dbReference type="EMBL" id="PSW17582.1"/>
    </source>
</evidence>
<dbReference type="CDD" id="cd01303">
    <property type="entry name" value="GDEase"/>
    <property type="match status" value="1"/>
</dbReference>
<dbReference type="SUPFAM" id="SSF51556">
    <property type="entry name" value="Metallo-dependent hydrolases"/>
    <property type="match status" value="1"/>
</dbReference>
<dbReference type="EC" id="3.5.4.3" evidence="3 7"/>
<dbReference type="AlphaFoldDB" id="A0A2T3NNM2"/>
<evidence type="ECO:0000256" key="6">
    <source>
        <dbReference type="ARBA" id="ARBA00022833"/>
    </source>
</evidence>
<evidence type="ECO:0000256" key="8">
    <source>
        <dbReference type="RuleBase" id="RU366009"/>
    </source>
</evidence>
<evidence type="ECO:0000256" key="5">
    <source>
        <dbReference type="ARBA" id="ARBA00022801"/>
    </source>
</evidence>
<dbReference type="PANTHER" id="PTHR11271:SF6">
    <property type="entry name" value="GUANINE DEAMINASE"/>
    <property type="match status" value="1"/>
</dbReference>
<dbReference type="GO" id="GO:0008892">
    <property type="term" value="F:guanine deaminase activity"/>
    <property type="evidence" value="ECO:0007669"/>
    <property type="project" value="UniProtKB-UniRule"/>
</dbReference>
<dbReference type="GO" id="GO:0006147">
    <property type="term" value="P:guanine catabolic process"/>
    <property type="evidence" value="ECO:0007669"/>
    <property type="project" value="UniProtKB-UniRule"/>
</dbReference>
<dbReference type="UniPathway" id="UPA00603">
    <property type="reaction ID" value="UER00660"/>
</dbReference>
<dbReference type="EMBL" id="PYMA01000014">
    <property type="protein sequence ID" value="PSW17582.1"/>
    <property type="molecule type" value="Genomic_DNA"/>
</dbReference>
<dbReference type="GO" id="GO:0008270">
    <property type="term" value="F:zinc ion binding"/>
    <property type="evidence" value="ECO:0007669"/>
    <property type="project" value="UniProtKB-UniRule"/>
</dbReference>
<dbReference type="InterPro" id="IPR014311">
    <property type="entry name" value="Guanine_deaminase"/>
</dbReference>
<dbReference type="RefSeq" id="WP_036818661.1">
    <property type="nucleotide sequence ID" value="NZ_JGVO01000161.1"/>
</dbReference>
<comment type="cofactor">
    <cofactor evidence="8">
        <name>Zn(2+)</name>
        <dbReference type="ChEBI" id="CHEBI:29105"/>
    </cofactor>
    <text evidence="8">Binds 1 zinc ion per subunit.</text>
</comment>
<evidence type="ECO:0000256" key="7">
    <source>
        <dbReference type="NCBIfam" id="TIGR02967"/>
    </source>
</evidence>
<gene>
    <name evidence="10" type="primary">guaD</name>
    <name evidence="10" type="ORF">C9I98_18825</name>
</gene>
<dbReference type="InterPro" id="IPR032466">
    <property type="entry name" value="Metal_Hydrolase"/>
</dbReference>
<comment type="catalytic activity">
    <reaction evidence="8">
        <text>guanine + H2O + H(+) = xanthine + NH4(+)</text>
        <dbReference type="Rhea" id="RHEA:14665"/>
        <dbReference type="ChEBI" id="CHEBI:15377"/>
        <dbReference type="ChEBI" id="CHEBI:15378"/>
        <dbReference type="ChEBI" id="CHEBI:16235"/>
        <dbReference type="ChEBI" id="CHEBI:17712"/>
        <dbReference type="ChEBI" id="CHEBI:28938"/>
        <dbReference type="EC" id="3.5.4.3"/>
    </reaction>
</comment>
<dbReference type="FunFam" id="3.20.20.140:FF:000022">
    <property type="entry name" value="Guanine deaminase"/>
    <property type="match status" value="1"/>
</dbReference>
<dbReference type="GO" id="GO:0005829">
    <property type="term" value="C:cytosol"/>
    <property type="evidence" value="ECO:0007669"/>
    <property type="project" value="TreeGrafter"/>
</dbReference>
<evidence type="ECO:0000313" key="11">
    <source>
        <dbReference type="Proteomes" id="UP000241771"/>
    </source>
</evidence>
<dbReference type="OrthoDB" id="9787621at2"/>
<keyword evidence="6 8" id="KW-0862">Zinc</keyword>
<evidence type="ECO:0000259" key="9">
    <source>
        <dbReference type="Pfam" id="PF01979"/>
    </source>
</evidence>
<evidence type="ECO:0000256" key="3">
    <source>
        <dbReference type="ARBA" id="ARBA00012781"/>
    </source>
</evidence>
<comment type="caution">
    <text evidence="10">The sequence shown here is derived from an EMBL/GenBank/DDBJ whole genome shotgun (WGS) entry which is preliminary data.</text>
</comment>
<evidence type="ECO:0000256" key="4">
    <source>
        <dbReference type="ARBA" id="ARBA00022723"/>
    </source>
</evidence>
<name>A0A2T3NNM2_9GAMM</name>
<comment type="function">
    <text evidence="8">Catalyzes the hydrolytic deamination of guanine, producing xanthine and ammonia.</text>
</comment>
<keyword evidence="4 8" id="KW-0479">Metal-binding</keyword>